<dbReference type="PANTHER" id="PTHR22957:SF26">
    <property type="entry name" value="LD44506P"/>
    <property type="match status" value="1"/>
</dbReference>
<keyword evidence="3" id="KW-1185">Reference proteome</keyword>
<dbReference type="PANTHER" id="PTHR22957">
    <property type="entry name" value="TBC1 DOMAIN FAMILY MEMBER GTPASE-ACTIVATING PROTEIN"/>
    <property type="match status" value="1"/>
</dbReference>
<dbReference type="EMBL" id="OZ020099">
    <property type="protein sequence ID" value="CAK9271648.1"/>
    <property type="molecule type" value="Genomic_DNA"/>
</dbReference>
<reference evidence="2" key="1">
    <citation type="submission" date="2024-02" db="EMBL/GenBank/DDBJ databases">
        <authorList>
            <consortium name="ELIXIR-Norway"/>
            <consortium name="Elixir Norway"/>
        </authorList>
    </citation>
    <scope>NUCLEOTIDE SEQUENCE</scope>
</reference>
<feature type="domain" description="Rab-GAP TBC" evidence="1">
    <location>
        <begin position="25"/>
        <end position="98"/>
    </location>
</feature>
<dbReference type="Proteomes" id="UP001497444">
    <property type="component" value="Chromosome 4"/>
</dbReference>
<evidence type="ECO:0000313" key="3">
    <source>
        <dbReference type="Proteomes" id="UP001497444"/>
    </source>
</evidence>
<accession>A0ABP0X194</accession>
<dbReference type="InterPro" id="IPR035969">
    <property type="entry name" value="Rab-GAP_TBC_sf"/>
</dbReference>
<evidence type="ECO:0000313" key="2">
    <source>
        <dbReference type="EMBL" id="CAK9271648.1"/>
    </source>
</evidence>
<name>A0ABP0X194_9BRYO</name>
<evidence type="ECO:0000259" key="1">
    <source>
        <dbReference type="Pfam" id="PF00566"/>
    </source>
</evidence>
<dbReference type="SUPFAM" id="SSF47923">
    <property type="entry name" value="Ypt/Rab-GAP domain of gyp1p"/>
    <property type="match status" value="1"/>
</dbReference>
<protein>
    <recommendedName>
        <fullName evidence="1">Rab-GAP TBC domain-containing protein</fullName>
    </recommendedName>
</protein>
<gene>
    <name evidence="2" type="ORF">CSSPJE1EN1_LOCUS17126</name>
</gene>
<organism evidence="2 3">
    <name type="scientific">Sphagnum jensenii</name>
    <dbReference type="NCBI Taxonomy" id="128206"/>
    <lineage>
        <taxon>Eukaryota</taxon>
        <taxon>Viridiplantae</taxon>
        <taxon>Streptophyta</taxon>
        <taxon>Embryophyta</taxon>
        <taxon>Bryophyta</taxon>
        <taxon>Sphagnophytina</taxon>
        <taxon>Sphagnopsida</taxon>
        <taxon>Sphagnales</taxon>
        <taxon>Sphagnaceae</taxon>
        <taxon>Sphagnum</taxon>
    </lineage>
</organism>
<sequence>MAMYSGRAIDAARVARFRKTLAASVIDIGDVPRTLPEVPFFQQVNVQSSLSRSLYIWAICHPGSYVQGVNDLVTPLLVVFLSEHLEGDLDSWVLTTLSPEITFKVD</sequence>
<proteinExistence type="predicted"/>
<dbReference type="Gene3D" id="1.10.8.270">
    <property type="entry name" value="putative rabgap domain of human tbc1 domain family member 14 like domains"/>
    <property type="match status" value="1"/>
</dbReference>
<dbReference type="InterPro" id="IPR000195">
    <property type="entry name" value="Rab-GAP-TBC_dom"/>
</dbReference>
<dbReference type="Pfam" id="PF00566">
    <property type="entry name" value="RabGAP-TBC"/>
    <property type="match status" value="1"/>
</dbReference>